<feature type="coiled-coil region" evidence="3">
    <location>
        <begin position="3"/>
        <end position="65"/>
    </location>
</feature>
<name>A0A0N4VNV0_ENTVE</name>
<dbReference type="GO" id="GO:0005829">
    <property type="term" value="C:cytosol"/>
    <property type="evidence" value="ECO:0007669"/>
    <property type="project" value="TreeGrafter"/>
</dbReference>
<reference evidence="6" key="1">
    <citation type="submission" date="2017-02" db="UniProtKB">
        <authorList>
            <consortium name="WormBaseParasite"/>
        </authorList>
    </citation>
    <scope>IDENTIFICATION</scope>
</reference>
<dbReference type="GO" id="GO:0005794">
    <property type="term" value="C:Golgi apparatus"/>
    <property type="evidence" value="ECO:0007669"/>
    <property type="project" value="TreeGrafter"/>
</dbReference>
<keyword evidence="2 3" id="KW-0175">Coiled coil</keyword>
<dbReference type="PANTHER" id="PTHR31233">
    <property type="entry name" value="BICAUDAL D FAMILY MEMBER"/>
    <property type="match status" value="1"/>
</dbReference>
<evidence type="ECO:0000256" key="2">
    <source>
        <dbReference type="ARBA" id="ARBA00023054"/>
    </source>
</evidence>
<proteinExistence type="inferred from homology"/>
<evidence type="ECO:0000313" key="6">
    <source>
        <dbReference type="WBParaSite" id="EVEC_0001267301-mRNA-1"/>
    </source>
</evidence>
<dbReference type="EMBL" id="UXUI01012814">
    <property type="protein sequence ID" value="VDD97095.1"/>
    <property type="molecule type" value="Genomic_DNA"/>
</dbReference>
<dbReference type="Proteomes" id="UP000274131">
    <property type="component" value="Unassembled WGS sequence"/>
</dbReference>
<dbReference type="InterPro" id="IPR018477">
    <property type="entry name" value="BICD"/>
</dbReference>
<dbReference type="GO" id="GO:0034452">
    <property type="term" value="F:dynactin binding"/>
    <property type="evidence" value="ECO:0007669"/>
    <property type="project" value="TreeGrafter"/>
</dbReference>
<organism evidence="6">
    <name type="scientific">Enterobius vermicularis</name>
    <name type="common">Human pinworm</name>
    <dbReference type="NCBI Taxonomy" id="51028"/>
    <lineage>
        <taxon>Eukaryota</taxon>
        <taxon>Metazoa</taxon>
        <taxon>Ecdysozoa</taxon>
        <taxon>Nematoda</taxon>
        <taxon>Chromadorea</taxon>
        <taxon>Rhabditida</taxon>
        <taxon>Spirurina</taxon>
        <taxon>Oxyuridomorpha</taxon>
        <taxon>Oxyuroidea</taxon>
        <taxon>Oxyuridae</taxon>
        <taxon>Enterobius</taxon>
    </lineage>
</organism>
<evidence type="ECO:0000256" key="3">
    <source>
        <dbReference type="SAM" id="Coils"/>
    </source>
</evidence>
<dbReference type="OrthoDB" id="10069295at2759"/>
<dbReference type="WBParaSite" id="EVEC_0001267301-mRNA-1">
    <property type="protein sequence ID" value="EVEC_0001267301-mRNA-1"/>
    <property type="gene ID" value="EVEC_0001267301"/>
</dbReference>
<keyword evidence="5" id="KW-1185">Reference proteome</keyword>
<dbReference type="GO" id="GO:0070507">
    <property type="term" value="P:regulation of microtubule cytoskeleton organization"/>
    <property type="evidence" value="ECO:0007669"/>
    <property type="project" value="TreeGrafter"/>
</dbReference>
<evidence type="ECO:0000313" key="4">
    <source>
        <dbReference type="EMBL" id="VDD97095.1"/>
    </source>
</evidence>
<protein>
    <submittedName>
        <fullName evidence="6">DUF4164 family protein</fullName>
    </submittedName>
</protein>
<evidence type="ECO:0000256" key="1">
    <source>
        <dbReference type="ARBA" id="ARBA00010061"/>
    </source>
</evidence>
<dbReference type="GO" id="GO:0072393">
    <property type="term" value="P:microtubule anchoring at microtubule organizing center"/>
    <property type="evidence" value="ECO:0007669"/>
    <property type="project" value="TreeGrafter"/>
</dbReference>
<accession>A0A0N4VNV0</accession>
<dbReference type="GO" id="GO:0070840">
    <property type="term" value="F:dynein complex binding"/>
    <property type="evidence" value="ECO:0007669"/>
    <property type="project" value="InterPro"/>
</dbReference>
<evidence type="ECO:0000313" key="5">
    <source>
        <dbReference type="Proteomes" id="UP000274131"/>
    </source>
</evidence>
<dbReference type="STRING" id="51028.A0A0N4VNV0"/>
<dbReference type="GO" id="GO:0008093">
    <property type="term" value="F:cytoskeletal anchor activity"/>
    <property type="evidence" value="ECO:0007669"/>
    <property type="project" value="InterPro"/>
</dbReference>
<comment type="similarity">
    <text evidence="1">Belongs to the BicD family.</text>
</comment>
<reference evidence="4 5" key="2">
    <citation type="submission" date="2018-10" db="EMBL/GenBank/DDBJ databases">
        <authorList>
            <consortium name="Pathogen Informatics"/>
        </authorList>
    </citation>
    <scope>NUCLEOTIDE SEQUENCE [LARGE SCALE GENOMIC DNA]</scope>
</reference>
<dbReference type="PANTHER" id="PTHR31233:SF6">
    <property type="entry name" value="PROTEIN BICAUDAL D"/>
    <property type="match status" value="1"/>
</dbReference>
<dbReference type="AlphaFoldDB" id="A0A0N4VNV0"/>
<sequence length="83" mass="9384">MEIDELRDKIARLSTALEEATAERTQAAQYGLQVMDEKQQLETKLAQLQASYDAARVEIDETKKYKMQAMGKVLSVAYSSKPE</sequence>
<gene>
    <name evidence="4" type="ORF">EVEC_LOCUS11846</name>
</gene>